<proteinExistence type="predicted"/>
<dbReference type="AlphaFoldDB" id="A6I873"/>
<protein>
    <submittedName>
        <fullName evidence="1">RCG63719</fullName>
    </submittedName>
</protein>
<dbReference type="EMBL" id="CH473956">
    <property type="protein sequence ID" value="EDM17807.1"/>
    <property type="molecule type" value="Genomic_DNA"/>
</dbReference>
<reference evidence="1 2" key="1">
    <citation type="submission" date="2005-09" db="EMBL/GenBank/DDBJ databases">
        <authorList>
            <person name="Mural R.J."/>
            <person name="Li P.W."/>
            <person name="Adams M.D."/>
            <person name="Amanatides P.G."/>
            <person name="Baden-Tillson H."/>
            <person name="Barnstead M."/>
            <person name="Chin S.H."/>
            <person name="Dew I."/>
            <person name="Evans C.A."/>
            <person name="Ferriera S."/>
            <person name="Flanigan M."/>
            <person name="Fosler C."/>
            <person name="Glodek A."/>
            <person name="Gu Z."/>
            <person name="Holt R.A."/>
            <person name="Jennings D."/>
            <person name="Kraft C.L."/>
            <person name="Lu F."/>
            <person name="Nguyen T."/>
            <person name="Nusskern D.R."/>
            <person name="Pfannkoch C.M."/>
            <person name="Sitter C."/>
            <person name="Sutton G.G."/>
            <person name="Venter J.C."/>
            <person name="Wang Z."/>
            <person name="Woodage T."/>
            <person name="Zheng X.H."/>
            <person name="Zhong F."/>
        </authorList>
    </citation>
    <scope>NUCLEOTIDE SEQUENCE [LARGE SCALE GENOMIC DNA]</scope>
    <source>
        <strain>BN</strain>
        <strain evidence="2">Sprague-Dawley</strain>
    </source>
</reference>
<dbReference type="Proteomes" id="UP000234681">
    <property type="component" value="Chromosome 1"/>
</dbReference>
<evidence type="ECO:0000313" key="2">
    <source>
        <dbReference type="Proteomes" id="UP000234681"/>
    </source>
</evidence>
<name>A6I873_RAT</name>
<sequence>MSLAWMYMGHRRWLMPGLLGKGGGLLSGVTSKRGEFL</sequence>
<gene>
    <name evidence="1" type="ORF">rCG_63719</name>
</gene>
<organism evidence="1 2">
    <name type="scientific">Rattus norvegicus</name>
    <name type="common">Rat</name>
    <dbReference type="NCBI Taxonomy" id="10116"/>
    <lineage>
        <taxon>Eukaryota</taxon>
        <taxon>Metazoa</taxon>
        <taxon>Chordata</taxon>
        <taxon>Craniata</taxon>
        <taxon>Vertebrata</taxon>
        <taxon>Euteleostomi</taxon>
        <taxon>Mammalia</taxon>
        <taxon>Eutheria</taxon>
        <taxon>Euarchontoglires</taxon>
        <taxon>Glires</taxon>
        <taxon>Rodentia</taxon>
        <taxon>Myomorpha</taxon>
        <taxon>Muroidea</taxon>
        <taxon>Muridae</taxon>
        <taxon>Murinae</taxon>
        <taxon>Rattus</taxon>
    </lineage>
</organism>
<evidence type="ECO:0000313" key="1">
    <source>
        <dbReference type="EMBL" id="EDM17807.1"/>
    </source>
</evidence>
<accession>A6I873</accession>